<evidence type="ECO:0000313" key="1">
    <source>
        <dbReference type="EMBL" id="CEQ42415.1"/>
    </source>
</evidence>
<evidence type="ECO:0000313" key="2">
    <source>
        <dbReference type="Proteomes" id="UP000243876"/>
    </source>
</evidence>
<dbReference type="PANTHER" id="PTHR10285">
    <property type="entry name" value="URIDINE KINASE"/>
    <property type="match status" value="1"/>
</dbReference>
<accession>A0A0D6ES62</accession>
<protein>
    <submittedName>
        <fullName evidence="1">SPOSA6832_04221-mRNA-1:cds</fullName>
    </submittedName>
</protein>
<gene>
    <name evidence="1" type="primary">SPOSA6832_04221</name>
</gene>
<dbReference type="Proteomes" id="UP000243876">
    <property type="component" value="Unassembled WGS sequence"/>
</dbReference>
<sequence length="284" mass="32255">MSSPPRTLICGIGGPTCSGKTTLAKHLARIIPDSLCLFEDDFAPPSELIPTHPVHGFQDWDDPAGAIQWEKQRAAIRHLRETGDFPESHSSHDHMNEQVPVPISDELANEWRARFERLLEEEKDTPTIVLAEGFLIMYDQESVREFDVRLFVREDYATLKQRRYDRHGYHTAGTRAFLSSLGSECDRSRGAPRLTQVQSNADGTLWRDPENYWDLCVWPAYLKAHRPLFVDGDVESGAPDPSAIEGVELFEAKELGMDEMVRRACERIYAAVKEGKTSKEFKKP</sequence>
<name>A0A0D6ES62_SPOSA</name>
<dbReference type="AlphaFoldDB" id="A0A0D6ES62"/>
<dbReference type="InterPro" id="IPR027417">
    <property type="entry name" value="P-loop_NTPase"/>
</dbReference>
<dbReference type="SUPFAM" id="SSF52540">
    <property type="entry name" value="P-loop containing nucleoside triphosphate hydrolases"/>
    <property type="match status" value="1"/>
</dbReference>
<reference evidence="2" key="1">
    <citation type="submission" date="2015-02" db="EMBL/GenBank/DDBJ databases">
        <authorList>
            <person name="Gon?alves P."/>
        </authorList>
    </citation>
    <scope>NUCLEOTIDE SEQUENCE [LARGE SCALE GENOMIC DNA]</scope>
</reference>
<keyword evidence="2" id="KW-1185">Reference proteome</keyword>
<proteinExistence type="predicted"/>
<feature type="non-terminal residue" evidence="1">
    <location>
        <position position="1"/>
    </location>
</feature>
<dbReference type="OrthoDB" id="10041966at2759"/>
<dbReference type="Gene3D" id="3.40.50.300">
    <property type="entry name" value="P-loop containing nucleotide triphosphate hydrolases"/>
    <property type="match status" value="1"/>
</dbReference>
<dbReference type="EMBL" id="CENE01000025">
    <property type="protein sequence ID" value="CEQ42415.1"/>
    <property type="molecule type" value="Genomic_DNA"/>
</dbReference>
<dbReference type="CDD" id="cd02024">
    <property type="entry name" value="NRK1"/>
    <property type="match status" value="1"/>
</dbReference>
<organism evidence="1 2">
    <name type="scientific">Sporidiobolus salmonicolor</name>
    <name type="common">Yeast-like fungus</name>
    <name type="synonym">Sporobolomyces salmonicolor</name>
    <dbReference type="NCBI Taxonomy" id="5005"/>
    <lineage>
        <taxon>Eukaryota</taxon>
        <taxon>Fungi</taxon>
        <taxon>Dikarya</taxon>
        <taxon>Basidiomycota</taxon>
        <taxon>Pucciniomycotina</taxon>
        <taxon>Microbotryomycetes</taxon>
        <taxon>Sporidiobolales</taxon>
        <taxon>Sporidiobolaceae</taxon>
        <taxon>Sporobolomyces</taxon>
    </lineage>
</organism>